<evidence type="ECO:0000313" key="2">
    <source>
        <dbReference type="Proteomes" id="UP001165083"/>
    </source>
</evidence>
<sequence>MSDSTQLADQFLLQSSLKADTSNHVSRGKSVATVDDGQSGSYSSGIVSFDCAAALNGSQGYASLKDAYITLPFVVSMKNTAATALEAGAAPTRYALGLKCNVATVVDEVKVYLNGKSIITPSEYKQFWSNIRAMAELTTAEVEKHGSDMLLYPDDWESIKHSASATVAGDGYSNNSLAGNSSLVLSSGEPVRSNTGFLRRVLNNPPEVAGAANSYGWPSLNTSTSQAIAQMRGTGAFKKGSTLTQGSTLGEWFYMLKIRLVDLHPIFSEIDLVANPQLKLELKVQTGYCDLTLTPSATPTSRTMRLDSTTLVAGSICPVMIAGSHGAAADAMNSVIGDAEKSDKLRVAWGPIHNSITTIATSGNYFPFTQARLNLPFYDIANPTALVSKPMKTIKYLDCYSQMVEDAAGIGLITNNKTFSIQVASSHKNVKYVAVIPFANTKSGNYASATVPQFASPFDSAPWTCQPGSSIRDFQVQVGNKNVFQDVHSYDWMTFMDEFSKIGAVNGDLSREISNGLIGFDKWQTAQRILVADCSRISDPNVPQSIKVSGTNVATQGTNFLVLVVYERSLELDRITGEIYRAD</sequence>
<dbReference type="EMBL" id="BSXW01000833">
    <property type="protein sequence ID" value="GMF30382.1"/>
    <property type="molecule type" value="Genomic_DNA"/>
</dbReference>
<dbReference type="OrthoDB" id="116694at2759"/>
<name>A0A9W6UDW5_9STRA</name>
<dbReference type="AlphaFoldDB" id="A0A9W6UDW5"/>
<organism evidence="1 2">
    <name type="scientific">Phytophthora lilii</name>
    <dbReference type="NCBI Taxonomy" id="2077276"/>
    <lineage>
        <taxon>Eukaryota</taxon>
        <taxon>Sar</taxon>
        <taxon>Stramenopiles</taxon>
        <taxon>Oomycota</taxon>
        <taxon>Peronosporomycetes</taxon>
        <taxon>Peronosporales</taxon>
        <taxon>Peronosporaceae</taxon>
        <taxon>Phytophthora</taxon>
    </lineage>
</organism>
<dbReference type="Proteomes" id="UP001165083">
    <property type="component" value="Unassembled WGS sequence"/>
</dbReference>
<reference evidence="1" key="1">
    <citation type="submission" date="2023-04" db="EMBL/GenBank/DDBJ databases">
        <title>Phytophthora lilii NBRC 32176.</title>
        <authorList>
            <person name="Ichikawa N."/>
            <person name="Sato H."/>
            <person name="Tonouchi N."/>
        </authorList>
    </citation>
    <scope>NUCLEOTIDE SEQUENCE</scope>
    <source>
        <strain evidence="1">NBRC 32176</strain>
    </source>
</reference>
<protein>
    <submittedName>
        <fullName evidence="1">Unnamed protein product</fullName>
    </submittedName>
</protein>
<proteinExistence type="predicted"/>
<evidence type="ECO:0000313" key="1">
    <source>
        <dbReference type="EMBL" id="GMF30382.1"/>
    </source>
</evidence>
<comment type="caution">
    <text evidence="1">The sequence shown here is derived from an EMBL/GenBank/DDBJ whole genome shotgun (WGS) entry which is preliminary data.</text>
</comment>
<keyword evidence="2" id="KW-1185">Reference proteome</keyword>
<gene>
    <name evidence="1" type="ORF">Plil01_001295400</name>
</gene>
<accession>A0A9W6UDW5</accession>